<name>A0ABU5XMG5_9MYCO</name>
<keyword evidence="2" id="KW-0812">Transmembrane</keyword>
<feature type="transmembrane region" description="Helical" evidence="2">
    <location>
        <begin position="144"/>
        <end position="162"/>
    </location>
</feature>
<feature type="transmembrane region" description="Helical" evidence="2">
    <location>
        <begin position="273"/>
        <end position="295"/>
    </location>
</feature>
<feature type="transmembrane region" description="Helical" evidence="2">
    <location>
        <begin position="102"/>
        <end position="124"/>
    </location>
</feature>
<evidence type="ECO:0000313" key="4">
    <source>
        <dbReference type="Proteomes" id="UP001299596"/>
    </source>
</evidence>
<reference evidence="3 4" key="1">
    <citation type="submission" date="2023-12" db="EMBL/GenBank/DDBJ databases">
        <title>Description of new species of Mycobacterium terrae complex isolated from sewage at the Sao Paulo Zoological Park Foundation in Brazil.</title>
        <authorList>
            <person name="Romagnoli C.L."/>
            <person name="Conceicao E.C."/>
            <person name="Machado E."/>
            <person name="Barreto L.B.P.F."/>
            <person name="Sharma A."/>
            <person name="Silva N.M."/>
            <person name="Marques L.E."/>
            <person name="Juliana M.A."/>
            <person name="Lourenco M.C.S."/>
            <person name="Digiampietri L.A."/>
            <person name="Suffys P.N."/>
            <person name="Viana-Niero C."/>
        </authorList>
    </citation>
    <scope>NUCLEOTIDE SEQUENCE [LARGE SCALE GENOMIC DNA]</scope>
    <source>
        <strain evidence="3 4">MYC098</strain>
    </source>
</reference>
<keyword evidence="2" id="KW-0472">Membrane</keyword>
<proteinExistence type="predicted"/>
<feature type="transmembrane region" description="Helical" evidence="2">
    <location>
        <begin position="247"/>
        <end position="267"/>
    </location>
</feature>
<feature type="transmembrane region" description="Helical" evidence="2">
    <location>
        <begin position="62"/>
        <end position="82"/>
    </location>
</feature>
<accession>A0ABU5XMG5</accession>
<evidence type="ECO:0000313" key="3">
    <source>
        <dbReference type="EMBL" id="MEB3022947.1"/>
    </source>
</evidence>
<evidence type="ECO:0000256" key="1">
    <source>
        <dbReference type="SAM" id="MobiDB-lite"/>
    </source>
</evidence>
<comment type="caution">
    <text evidence="3">The sequence shown here is derived from an EMBL/GenBank/DDBJ whole genome shotgun (WGS) entry which is preliminary data.</text>
</comment>
<organism evidence="3 4">
    <name type="scientific">[Mycobacterium] crassicus</name>
    <dbReference type="NCBI Taxonomy" id="2872309"/>
    <lineage>
        <taxon>Bacteria</taxon>
        <taxon>Bacillati</taxon>
        <taxon>Actinomycetota</taxon>
        <taxon>Actinomycetes</taxon>
        <taxon>Mycobacteriales</taxon>
        <taxon>Mycobacteriaceae</taxon>
        <taxon>Mycolicibacter</taxon>
    </lineage>
</organism>
<feature type="transmembrane region" description="Helical" evidence="2">
    <location>
        <begin position="307"/>
        <end position="325"/>
    </location>
</feature>
<keyword evidence="2" id="KW-1133">Transmembrane helix</keyword>
<protein>
    <submittedName>
        <fullName evidence="3">Uncharacterized protein</fullName>
    </submittedName>
</protein>
<sequence length="715" mass="75610">MTVPGVVPRMVGDFAAGDAVSMFIGWLNLVDRDGGKVANYRLNLPSSGFNLTSPVCGLVAEFSYDLFLGVAGHAVALINAILNPDAWLEPISKLYDGLTARVYEVIPPVALAVGAFSFLAFNVFVRRGSAGSSVQVSKQQWDRLWSGFLLLGVVAVFASNPFRLIREVLSVVLTFAGFLTRSGDVGVGERVNTAMIDSVRALTFLINYRGELSAECAKAWSKAMNAGGSNPSCLTAQQLANAHPNPANALAALLAVGWAVGLLYFAVVVSLHIFNQLGLTVIYLTGAVYVAGIGMNKRRPFDPLSRTLARFATHGVLTLALWLVAGVGPGWLIFLVMSVGSFLPTWLQVLAMGAVYFYSAKGLRALLDNKETVLKLFRDRIEASKQWSALYANNKTTIVGSMVGGTLDEPKQWVADRYQQLQQFMTSLGQPGIEKGAAMASAHPTIIADSPEFAAATDRADTYNPSEEEKTPTSVTGSDISAPAVLGQVIDHRGEAAAGAVDKVVAITADGGTLIGRPAGLSDLIAPMESPQDGSSLLPIYFRGGIGQAMAPFLVPQGNAGAAPHAADVPAPAPSAGRHDPFDSVMSQYWQHLDALSGRMKAEIAALNGRGAVQPDEVAVGTATFGPVESMPPGVAGRGPVGFAVRRPEFRSLLDPAARSQRLAHNRNVLRARGVEAAVVISDEDEAAEELVFVTGPDGKNRVERRNGVGFGDAI</sequence>
<dbReference type="EMBL" id="JAYJJR010000013">
    <property type="protein sequence ID" value="MEB3022947.1"/>
    <property type="molecule type" value="Genomic_DNA"/>
</dbReference>
<evidence type="ECO:0000256" key="2">
    <source>
        <dbReference type="SAM" id="Phobius"/>
    </source>
</evidence>
<dbReference type="RefSeq" id="WP_329780593.1">
    <property type="nucleotide sequence ID" value="NZ_JAYJJR010000013.1"/>
</dbReference>
<feature type="region of interest" description="Disordered" evidence="1">
    <location>
        <begin position="458"/>
        <end position="479"/>
    </location>
</feature>
<keyword evidence="4" id="KW-1185">Reference proteome</keyword>
<feature type="transmembrane region" description="Helical" evidence="2">
    <location>
        <begin position="331"/>
        <end position="358"/>
    </location>
</feature>
<gene>
    <name evidence="3" type="ORF">K6T79_18050</name>
</gene>
<dbReference type="Proteomes" id="UP001299596">
    <property type="component" value="Unassembled WGS sequence"/>
</dbReference>